<keyword evidence="1" id="KW-1133">Transmembrane helix</keyword>
<evidence type="ECO:0000313" key="3">
    <source>
        <dbReference type="Proteomes" id="UP000241848"/>
    </source>
</evidence>
<feature type="transmembrane region" description="Helical" evidence="1">
    <location>
        <begin position="66"/>
        <end position="84"/>
    </location>
</feature>
<feature type="transmembrane region" description="Helical" evidence="1">
    <location>
        <begin position="199"/>
        <end position="227"/>
    </location>
</feature>
<name>A0A2T2WG04_9FIRM</name>
<feature type="transmembrane region" description="Helical" evidence="1">
    <location>
        <begin position="266"/>
        <end position="284"/>
    </location>
</feature>
<accession>A0A2T2WG04</accession>
<feature type="transmembrane region" description="Helical" evidence="1">
    <location>
        <begin position="360"/>
        <end position="387"/>
    </location>
</feature>
<evidence type="ECO:0000256" key="1">
    <source>
        <dbReference type="SAM" id="Phobius"/>
    </source>
</evidence>
<comment type="caution">
    <text evidence="2">The sequence shown here is derived from an EMBL/GenBank/DDBJ whole genome shotgun (WGS) entry which is preliminary data.</text>
</comment>
<protein>
    <recommendedName>
        <fullName evidence="4">MFS transporter</fullName>
    </recommendedName>
</protein>
<gene>
    <name evidence="2" type="ORF">C7B45_11885</name>
</gene>
<feature type="transmembrane region" description="Helical" evidence="1">
    <location>
        <begin position="331"/>
        <end position="354"/>
    </location>
</feature>
<organism evidence="2 3">
    <name type="scientific">Sulfobacillus acidophilus</name>
    <dbReference type="NCBI Taxonomy" id="53633"/>
    <lineage>
        <taxon>Bacteria</taxon>
        <taxon>Bacillati</taxon>
        <taxon>Bacillota</taxon>
        <taxon>Clostridia</taxon>
        <taxon>Eubacteriales</taxon>
        <taxon>Clostridiales Family XVII. Incertae Sedis</taxon>
        <taxon>Sulfobacillus</taxon>
    </lineage>
</organism>
<reference evidence="2 3" key="1">
    <citation type="journal article" date="2014" name="BMC Genomics">
        <title>Comparison of environmental and isolate Sulfobacillus genomes reveals diverse carbon, sulfur, nitrogen, and hydrogen metabolisms.</title>
        <authorList>
            <person name="Justice N.B."/>
            <person name="Norman A."/>
            <person name="Brown C.T."/>
            <person name="Singh A."/>
            <person name="Thomas B.C."/>
            <person name="Banfield J.F."/>
        </authorList>
    </citation>
    <scope>NUCLEOTIDE SEQUENCE [LARGE SCALE GENOMIC DNA]</scope>
    <source>
        <strain evidence="2">AMDSBA3</strain>
    </source>
</reference>
<sequence>MRQKATYGLYFLLSFLSTGLQSIIPQSHFARAQHDTVWVGVCLLAGSIAAIGAVRALSNGRFPDRWTKEAVFAGLVLLWLLLLLGFRVSVSWLFCAIYTASRALVYVLLDFIDRSLAGMSRIDTSGHAQRVAVMQLLGLIAAPIWFARAGTGWLQAAVLTGLLAGSGWAGWGLAPVGTGATGRVQTRRRERQPWAGSDVWFATYILAVASLAALFAASAVFLLHVLYHSRDAVGAAGLLLTLMNLAAVATALVITRMHTESKQRYSLWHVIVALGFFCVTAVLWGVNARAYAMLVLLGMAAGLCYGVFEVLARQDATRPFQLGGEVTLLRLFNNLVNYATVIASLLLLGCSLAASTPAGVAMRVLVGLLCLSALSVAAVAAMAYPYCRRSIRLPLSMK</sequence>
<evidence type="ECO:0008006" key="4">
    <source>
        <dbReference type="Google" id="ProtNLM"/>
    </source>
</evidence>
<feature type="transmembrane region" description="Helical" evidence="1">
    <location>
        <begin position="153"/>
        <end position="178"/>
    </location>
</feature>
<dbReference type="AlphaFoldDB" id="A0A2T2WG04"/>
<keyword evidence="1" id="KW-0472">Membrane</keyword>
<feature type="transmembrane region" description="Helical" evidence="1">
    <location>
        <begin position="233"/>
        <end position="254"/>
    </location>
</feature>
<dbReference type="Proteomes" id="UP000241848">
    <property type="component" value="Unassembled WGS sequence"/>
</dbReference>
<feature type="transmembrane region" description="Helical" evidence="1">
    <location>
        <begin position="130"/>
        <end position="147"/>
    </location>
</feature>
<feature type="transmembrane region" description="Helical" evidence="1">
    <location>
        <begin position="90"/>
        <end position="109"/>
    </location>
</feature>
<keyword evidence="1" id="KW-0812">Transmembrane</keyword>
<feature type="transmembrane region" description="Helical" evidence="1">
    <location>
        <begin position="290"/>
        <end position="311"/>
    </location>
</feature>
<evidence type="ECO:0000313" key="2">
    <source>
        <dbReference type="EMBL" id="PSR21181.1"/>
    </source>
</evidence>
<dbReference type="EMBL" id="PXYV01000040">
    <property type="protein sequence ID" value="PSR21181.1"/>
    <property type="molecule type" value="Genomic_DNA"/>
</dbReference>
<feature type="transmembrane region" description="Helical" evidence="1">
    <location>
        <begin position="7"/>
        <end position="24"/>
    </location>
</feature>
<feature type="transmembrane region" description="Helical" evidence="1">
    <location>
        <begin position="36"/>
        <end position="54"/>
    </location>
</feature>
<proteinExistence type="predicted"/>